<comment type="caution">
    <text evidence="4">The sequence shown here is derived from an EMBL/GenBank/DDBJ whole genome shotgun (WGS) entry which is preliminary data.</text>
</comment>
<feature type="region of interest" description="Disordered" evidence="2">
    <location>
        <begin position="125"/>
        <end position="154"/>
    </location>
</feature>
<dbReference type="PROSITE" id="PS50181">
    <property type="entry name" value="FBOX"/>
    <property type="match status" value="1"/>
</dbReference>
<keyword evidence="1" id="KW-0175">Coiled coil</keyword>
<dbReference type="InterPro" id="IPR001810">
    <property type="entry name" value="F-box_dom"/>
</dbReference>
<proteinExistence type="predicted"/>
<gene>
    <name evidence="4" type="ORF">MEPE_04756</name>
</gene>
<feature type="compositionally biased region" description="Low complexity" evidence="2">
    <location>
        <begin position="197"/>
        <end position="221"/>
    </location>
</feature>
<organism evidence="4 5">
    <name type="scientific">Melanopsichium pennsylvanicum</name>
    <dbReference type="NCBI Taxonomy" id="63383"/>
    <lineage>
        <taxon>Eukaryota</taxon>
        <taxon>Fungi</taxon>
        <taxon>Dikarya</taxon>
        <taxon>Basidiomycota</taxon>
        <taxon>Ustilaginomycotina</taxon>
        <taxon>Ustilaginomycetes</taxon>
        <taxon>Ustilaginales</taxon>
        <taxon>Ustilaginaceae</taxon>
        <taxon>Melanopsichium</taxon>
    </lineage>
</organism>
<feature type="region of interest" description="Disordered" evidence="2">
    <location>
        <begin position="179"/>
        <end position="221"/>
    </location>
</feature>
<dbReference type="EMBL" id="OAPG01000012">
    <property type="protein sequence ID" value="SNX86047.1"/>
    <property type="molecule type" value="Genomic_DNA"/>
</dbReference>
<evidence type="ECO:0000313" key="4">
    <source>
        <dbReference type="EMBL" id="SNX86047.1"/>
    </source>
</evidence>
<dbReference type="AlphaFoldDB" id="A0AAJ4XPK6"/>
<feature type="compositionally biased region" description="Polar residues" evidence="2">
    <location>
        <begin position="265"/>
        <end position="275"/>
    </location>
</feature>
<feature type="compositionally biased region" description="Low complexity" evidence="2">
    <location>
        <begin position="252"/>
        <end position="264"/>
    </location>
</feature>
<protein>
    <recommendedName>
        <fullName evidence="3">F-box domain-containing protein</fullName>
    </recommendedName>
</protein>
<feature type="domain" description="F-box" evidence="3">
    <location>
        <begin position="1"/>
        <end position="51"/>
    </location>
</feature>
<dbReference type="SUPFAM" id="SSF81383">
    <property type="entry name" value="F-box domain"/>
    <property type="match status" value="1"/>
</dbReference>
<sequence length="537" mass="58927">MLQHLPIELQAYILHYLPSQTLVRTLSLTNHHFHSLIEAHVQRYCLRYLELCSSSSFDNSQKAVLEFEAQRPIDTVTAKHTLHFSHFATVTPCYINAKKVTPLSSAAIFEFSAGSSNRVITDAERLLPRGSRGGRARGSSVSVGPERRSARGDVYISTPFQPYLPGLSRDDQHRATQAFVSSSLDLDERVPSRPTLSRNPSSASSRRSTSRSSSTSRGNGPRAIAAEIANAAPPFPFLREAAAQNSMHRPMTTTTTTTNNNNNTEPQSTQTQQSLEHPLDAYDWAPPPGYSRQTPISFGGNSSCSNNHRRKPACYAFQLDPLDSFESLILTLTVRRSVPDVSATIAAILRGEDVAAGGHRLRFSKILAEGLDRVFRDWFKPPSTPSATDLNIASTSTCSSRFELKSSDEPEERVLELDLHSCSATMTIQPHASNQAHIAHPALSWSASHDYLSRPSLSAQYASLESNERVQLTFHCEKITINAARLLATLERLEHDILAQNAKGKISLSSSSNNRLPRIIQNVTSTTAIATAAGASR</sequence>
<keyword evidence="5" id="KW-1185">Reference proteome</keyword>
<name>A0AAJ4XPK6_9BASI</name>
<evidence type="ECO:0000313" key="5">
    <source>
        <dbReference type="Proteomes" id="UP001294444"/>
    </source>
</evidence>
<dbReference type="InterPro" id="IPR036047">
    <property type="entry name" value="F-box-like_dom_sf"/>
</dbReference>
<accession>A0AAJ4XPK6</accession>
<evidence type="ECO:0000259" key="3">
    <source>
        <dbReference type="PROSITE" id="PS50181"/>
    </source>
</evidence>
<evidence type="ECO:0000256" key="1">
    <source>
        <dbReference type="SAM" id="Coils"/>
    </source>
</evidence>
<feature type="coiled-coil region" evidence="1">
    <location>
        <begin position="476"/>
        <end position="503"/>
    </location>
</feature>
<reference evidence="4" key="1">
    <citation type="submission" date="2023-10" db="EMBL/GenBank/DDBJ databases">
        <authorList>
            <person name="Guldener U."/>
        </authorList>
    </citation>
    <scope>NUCLEOTIDE SEQUENCE</scope>
    <source>
        <strain evidence="4">Mp4</strain>
    </source>
</reference>
<evidence type="ECO:0000256" key="2">
    <source>
        <dbReference type="SAM" id="MobiDB-lite"/>
    </source>
</evidence>
<dbReference type="Proteomes" id="UP001294444">
    <property type="component" value="Unassembled WGS sequence"/>
</dbReference>
<feature type="region of interest" description="Disordered" evidence="2">
    <location>
        <begin position="246"/>
        <end position="275"/>
    </location>
</feature>